<sequence length="282" mass="32706">MDSKERDFLKKDKHWNLLPEIMEDHKDSIRLAIEKLKQKRVKENFIDSTYSSISSSYAELAMCELLLHGDVSKSKQYFYQAAVLRMFLLRAFDEKTMIVNKSYVSMSNFQKLFWAILSDNEELIVSFAQELGGRPEVEHEYGHPFSNHLGYALKFLILHDENQADKHIKPLLHLESLDVQEEDEQVDAELHSGFGIVLNGIVKGDANQVENGLLELLKAHRKNPEYHQSPEQYFAVEVLALAKLAKRYGLTVDLDDPLAPKEMLEHHEIDYPEMEFFPDQLQ</sequence>
<proteinExistence type="predicted"/>
<dbReference type="Pfam" id="PF15575">
    <property type="entry name" value="Imm49"/>
    <property type="match status" value="1"/>
</dbReference>
<dbReference type="eggNOG" id="ENOG5032ZM9">
    <property type="taxonomic scope" value="Bacteria"/>
</dbReference>
<dbReference type="EMBL" id="JMIR01000003">
    <property type="protein sequence ID" value="KEO84510.1"/>
    <property type="molecule type" value="Genomic_DNA"/>
</dbReference>
<gene>
    <name evidence="1" type="ORF">EL26_03035</name>
</gene>
<protein>
    <submittedName>
        <fullName evidence="1">Uncharacterized protein</fullName>
    </submittedName>
</protein>
<evidence type="ECO:0000313" key="1">
    <source>
        <dbReference type="EMBL" id="KEO84510.1"/>
    </source>
</evidence>
<evidence type="ECO:0000313" key="2">
    <source>
        <dbReference type="Proteomes" id="UP000027931"/>
    </source>
</evidence>
<name>A0A074LV44_9BACL</name>
<dbReference type="AlphaFoldDB" id="A0A074LV44"/>
<reference evidence="1 2" key="1">
    <citation type="journal article" date="2013" name="Int. J. Syst. Evol. Microbiol.">
        <title>Tumebacillus flagellatus sp. nov., an alpha-amylase/pullulanase-producing bacterium isolated from cassava wastewater.</title>
        <authorList>
            <person name="Wang Q."/>
            <person name="Xie N."/>
            <person name="Qin Y."/>
            <person name="Shen N."/>
            <person name="Zhu J."/>
            <person name="Mi H."/>
            <person name="Huang R."/>
        </authorList>
    </citation>
    <scope>NUCLEOTIDE SEQUENCE [LARGE SCALE GENOMIC DNA]</scope>
    <source>
        <strain evidence="1 2">GST4</strain>
    </source>
</reference>
<organism evidence="1 2">
    <name type="scientific">Tumebacillus flagellatus</name>
    <dbReference type="NCBI Taxonomy" id="1157490"/>
    <lineage>
        <taxon>Bacteria</taxon>
        <taxon>Bacillati</taxon>
        <taxon>Bacillota</taxon>
        <taxon>Bacilli</taxon>
        <taxon>Bacillales</taxon>
        <taxon>Alicyclobacillaceae</taxon>
        <taxon>Tumebacillus</taxon>
    </lineage>
</organism>
<accession>A0A074LV44</accession>
<dbReference type="STRING" id="1157490.EL26_03035"/>
<keyword evidence="2" id="KW-1185">Reference proteome</keyword>
<dbReference type="Proteomes" id="UP000027931">
    <property type="component" value="Unassembled WGS sequence"/>
</dbReference>
<dbReference type="InterPro" id="IPR029074">
    <property type="entry name" value="Imm49"/>
</dbReference>
<comment type="caution">
    <text evidence="1">The sequence shown here is derived from an EMBL/GenBank/DDBJ whole genome shotgun (WGS) entry which is preliminary data.</text>
</comment>